<dbReference type="Proteomes" id="UP000324222">
    <property type="component" value="Unassembled WGS sequence"/>
</dbReference>
<organism evidence="1 2">
    <name type="scientific">Portunus trituberculatus</name>
    <name type="common">Swimming crab</name>
    <name type="synonym">Neptunus trituberculatus</name>
    <dbReference type="NCBI Taxonomy" id="210409"/>
    <lineage>
        <taxon>Eukaryota</taxon>
        <taxon>Metazoa</taxon>
        <taxon>Ecdysozoa</taxon>
        <taxon>Arthropoda</taxon>
        <taxon>Crustacea</taxon>
        <taxon>Multicrustacea</taxon>
        <taxon>Malacostraca</taxon>
        <taxon>Eumalacostraca</taxon>
        <taxon>Eucarida</taxon>
        <taxon>Decapoda</taxon>
        <taxon>Pleocyemata</taxon>
        <taxon>Brachyura</taxon>
        <taxon>Eubrachyura</taxon>
        <taxon>Portunoidea</taxon>
        <taxon>Portunidae</taxon>
        <taxon>Portuninae</taxon>
        <taxon>Portunus</taxon>
    </lineage>
</organism>
<reference evidence="1 2" key="1">
    <citation type="submission" date="2019-05" db="EMBL/GenBank/DDBJ databases">
        <title>Another draft genome of Portunus trituberculatus and its Hox gene families provides insights of decapod evolution.</title>
        <authorList>
            <person name="Jeong J.-H."/>
            <person name="Song I."/>
            <person name="Kim S."/>
            <person name="Choi T."/>
            <person name="Kim D."/>
            <person name="Ryu S."/>
            <person name="Kim W."/>
        </authorList>
    </citation>
    <scope>NUCLEOTIDE SEQUENCE [LARGE SCALE GENOMIC DNA]</scope>
    <source>
        <tissue evidence="1">Muscle</tissue>
    </source>
</reference>
<sequence length="64" mass="7018">MCCADGQDLYDEIWRTPASLLPPFSSSRRPEILVAGTKTAHHCLKSLSSLTSLGHDLQRGRPVP</sequence>
<proteinExistence type="predicted"/>
<name>A0A5B7IHB7_PORTR</name>
<comment type="caution">
    <text evidence="1">The sequence shown here is derived from an EMBL/GenBank/DDBJ whole genome shotgun (WGS) entry which is preliminary data.</text>
</comment>
<keyword evidence="2" id="KW-1185">Reference proteome</keyword>
<evidence type="ECO:0000313" key="1">
    <source>
        <dbReference type="EMBL" id="MPC81219.1"/>
    </source>
</evidence>
<protein>
    <submittedName>
        <fullName evidence="1">Uncharacterized protein</fullName>
    </submittedName>
</protein>
<gene>
    <name evidence="1" type="ORF">E2C01_075826</name>
</gene>
<evidence type="ECO:0000313" key="2">
    <source>
        <dbReference type="Proteomes" id="UP000324222"/>
    </source>
</evidence>
<dbReference type="EMBL" id="VSRR010056309">
    <property type="protein sequence ID" value="MPC81219.1"/>
    <property type="molecule type" value="Genomic_DNA"/>
</dbReference>
<dbReference type="AlphaFoldDB" id="A0A5B7IHB7"/>
<accession>A0A5B7IHB7</accession>